<keyword evidence="6" id="KW-1185">Reference proteome</keyword>
<evidence type="ECO:0000313" key="6">
    <source>
        <dbReference type="Proteomes" id="UP001476798"/>
    </source>
</evidence>
<feature type="compositionally biased region" description="Polar residues" evidence="2">
    <location>
        <begin position="204"/>
        <end position="213"/>
    </location>
</feature>
<dbReference type="Gene3D" id="2.60.40.10">
    <property type="entry name" value="Immunoglobulins"/>
    <property type="match status" value="1"/>
</dbReference>
<dbReference type="InterPro" id="IPR013783">
    <property type="entry name" value="Ig-like_fold"/>
</dbReference>
<name>A0ABV0MV42_9TELE</name>
<evidence type="ECO:0000313" key="5">
    <source>
        <dbReference type="EMBL" id="MEQ2162915.1"/>
    </source>
</evidence>
<dbReference type="Pfam" id="PF00047">
    <property type="entry name" value="ig"/>
    <property type="match status" value="1"/>
</dbReference>
<dbReference type="SUPFAM" id="SSF48726">
    <property type="entry name" value="Immunoglobulin"/>
    <property type="match status" value="1"/>
</dbReference>
<dbReference type="PANTHER" id="PTHR46484">
    <property type="entry name" value="SI:CH211-171H4.5-RELATED"/>
    <property type="match status" value="1"/>
</dbReference>
<sequence>MFNQFPHNYYLHFLFIDHTPKPKLGPLKTAIPGKAYTVTCSVSHTCPSHLPQLTWSRGSKDEITEVHKHIHSGIWETESMLAFIPEEKDDDTELTCTATFNGGKKSFTTLLLNVKRTENYNHIIIPTVAVAATAVLFGLLCVLMVKKYKKRIQELQSQEGSMWNRMSRLSRRLHSGASGPTRSDQRRSIWSRFSRRPQRGAYDQSPNNANTCGGQKDSKPRFPSPKSQPKSCNYNQDIDDNDDYINTADLNVYGNI</sequence>
<feature type="region of interest" description="Disordered" evidence="2">
    <location>
        <begin position="194"/>
        <end position="238"/>
    </location>
</feature>
<reference evidence="5 6" key="1">
    <citation type="submission" date="2021-06" db="EMBL/GenBank/DDBJ databases">
        <authorList>
            <person name="Palmer J.M."/>
        </authorList>
    </citation>
    <scope>NUCLEOTIDE SEQUENCE [LARGE SCALE GENOMIC DNA]</scope>
    <source>
        <strain evidence="5 6">GA_2019</strain>
        <tissue evidence="5">Muscle</tissue>
    </source>
</reference>
<dbReference type="EMBL" id="JAHRIO010012845">
    <property type="protein sequence ID" value="MEQ2162915.1"/>
    <property type="molecule type" value="Genomic_DNA"/>
</dbReference>
<proteinExistence type="predicted"/>
<accession>A0ABV0MV42</accession>
<dbReference type="InterPro" id="IPR036179">
    <property type="entry name" value="Ig-like_dom_sf"/>
</dbReference>
<protein>
    <recommendedName>
        <fullName evidence="4">Ig-like domain-containing protein</fullName>
    </recommendedName>
</protein>
<dbReference type="InterPro" id="IPR007110">
    <property type="entry name" value="Ig-like_dom"/>
</dbReference>
<dbReference type="Proteomes" id="UP001476798">
    <property type="component" value="Unassembled WGS sequence"/>
</dbReference>
<evidence type="ECO:0000256" key="2">
    <source>
        <dbReference type="SAM" id="MobiDB-lite"/>
    </source>
</evidence>
<evidence type="ECO:0000256" key="1">
    <source>
        <dbReference type="ARBA" id="ARBA00023319"/>
    </source>
</evidence>
<dbReference type="PANTHER" id="PTHR46484:SF7">
    <property type="entry name" value="MYELIN-ASSOCIATED GLYCOPROTEIN-LIKE-RELATED"/>
    <property type="match status" value="1"/>
</dbReference>
<comment type="caution">
    <text evidence="5">The sequence shown here is derived from an EMBL/GenBank/DDBJ whole genome shotgun (WGS) entry which is preliminary data.</text>
</comment>
<keyword evidence="1" id="KW-0393">Immunoglobulin domain</keyword>
<evidence type="ECO:0000256" key="3">
    <source>
        <dbReference type="SAM" id="Phobius"/>
    </source>
</evidence>
<evidence type="ECO:0000259" key="4">
    <source>
        <dbReference type="PROSITE" id="PS50835"/>
    </source>
</evidence>
<feature type="transmembrane region" description="Helical" evidence="3">
    <location>
        <begin position="123"/>
        <end position="145"/>
    </location>
</feature>
<keyword evidence="3" id="KW-1133">Transmembrane helix</keyword>
<dbReference type="PROSITE" id="PS50835">
    <property type="entry name" value="IG_LIKE"/>
    <property type="match status" value="1"/>
</dbReference>
<keyword evidence="3" id="KW-0812">Transmembrane</keyword>
<gene>
    <name evidence="5" type="ORF">GOODEAATRI_024876</name>
</gene>
<keyword evidence="3" id="KW-0472">Membrane</keyword>
<dbReference type="InterPro" id="IPR013151">
    <property type="entry name" value="Immunoglobulin_dom"/>
</dbReference>
<organism evidence="5 6">
    <name type="scientific">Goodea atripinnis</name>
    <dbReference type="NCBI Taxonomy" id="208336"/>
    <lineage>
        <taxon>Eukaryota</taxon>
        <taxon>Metazoa</taxon>
        <taxon>Chordata</taxon>
        <taxon>Craniata</taxon>
        <taxon>Vertebrata</taxon>
        <taxon>Euteleostomi</taxon>
        <taxon>Actinopterygii</taxon>
        <taxon>Neopterygii</taxon>
        <taxon>Teleostei</taxon>
        <taxon>Neoteleostei</taxon>
        <taxon>Acanthomorphata</taxon>
        <taxon>Ovalentaria</taxon>
        <taxon>Atherinomorphae</taxon>
        <taxon>Cyprinodontiformes</taxon>
        <taxon>Goodeidae</taxon>
        <taxon>Goodea</taxon>
    </lineage>
</organism>
<feature type="domain" description="Ig-like" evidence="4">
    <location>
        <begin position="22"/>
        <end position="108"/>
    </location>
</feature>